<protein>
    <submittedName>
        <fullName evidence="2">Uncharacterized protein</fullName>
    </submittedName>
</protein>
<accession>A0A1H9CGL9</accession>
<dbReference type="AlphaFoldDB" id="A0A1H9CGL9"/>
<dbReference type="Gene3D" id="1.10.1470.10">
    <property type="entry name" value="YjbJ"/>
    <property type="match status" value="1"/>
</dbReference>
<dbReference type="OrthoDB" id="7067256at2"/>
<dbReference type="RefSeq" id="WP_093282571.1">
    <property type="nucleotide sequence ID" value="NZ_FOFS01000003.1"/>
</dbReference>
<feature type="region of interest" description="Disordered" evidence="1">
    <location>
        <begin position="1"/>
        <end position="26"/>
    </location>
</feature>
<proteinExistence type="predicted"/>
<evidence type="ECO:0000256" key="1">
    <source>
        <dbReference type="SAM" id="MobiDB-lite"/>
    </source>
</evidence>
<name>A0A1H9CGL9_9GAMM</name>
<dbReference type="Proteomes" id="UP000199233">
    <property type="component" value="Unassembled WGS sequence"/>
</dbReference>
<reference evidence="2 3" key="1">
    <citation type="submission" date="2016-10" db="EMBL/GenBank/DDBJ databases">
        <authorList>
            <person name="de Groot N.N."/>
        </authorList>
    </citation>
    <scope>NUCLEOTIDE SEQUENCE [LARGE SCALE GENOMIC DNA]</scope>
    <source>
        <strain evidence="2 3">DSM 25927</strain>
    </source>
</reference>
<dbReference type="STRING" id="489703.SAMN04488038_10343"/>
<keyword evidence="3" id="KW-1185">Reference proteome</keyword>
<organism evidence="2 3">
    <name type="scientific">Solimonas aquatica</name>
    <dbReference type="NCBI Taxonomy" id="489703"/>
    <lineage>
        <taxon>Bacteria</taxon>
        <taxon>Pseudomonadati</taxon>
        <taxon>Pseudomonadota</taxon>
        <taxon>Gammaproteobacteria</taxon>
        <taxon>Nevskiales</taxon>
        <taxon>Nevskiaceae</taxon>
        <taxon>Solimonas</taxon>
    </lineage>
</organism>
<sequence>MRPKRQRPSQYPAPVKVRRAPGTPTKNQLRAAAQAEARAVKEQWLSLLAPAKATWAKLHPQELAGVEGNFHKLAGLVQLRYQLSREESDRQVNAFFDTHRAPLAAAL</sequence>
<evidence type="ECO:0000313" key="2">
    <source>
        <dbReference type="EMBL" id="SEQ00201.1"/>
    </source>
</evidence>
<dbReference type="SUPFAM" id="SSF69047">
    <property type="entry name" value="Hypothetical protein YjbJ"/>
    <property type="match status" value="1"/>
</dbReference>
<evidence type="ECO:0000313" key="3">
    <source>
        <dbReference type="Proteomes" id="UP000199233"/>
    </source>
</evidence>
<dbReference type="InterPro" id="IPR036629">
    <property type="entry name" value="YjbJ_sf"/>
</dbReference>
<dbReference type="EMBL" id="FOFS01000003">
    <property type="protein sequence ID" value="SEQ00201.1"/>
    <property type="molecule type" value="Genomic_DNA"/>
</dbReference>
<gene>
    <name evidence="2" type="ORF">SAMN04488038_10343</name>
</gene>